<accession>A0ABY8H2E0</accession>
<keyword evidence="3" id="KW-0731">Sigma factor</keyword>
<feature type="domain" description="RNA polymerase sigma-70 region 2" evidence="6">
    <location>
        <begin position="8"/>
        <end position="74"/>
    </location>
</feature>
<dbReference type="Proteomes" id="UP001214170">
    <property type="component" value="Chromosome"/>
</dbReference>
<dbReference type="InterPro" id="IPR007627">
    <property type="entry name" value="RNA_pol_sigma70_r2"/>
</dbReference>
<evidence type="ECO:0000259" key="6">
    <source>
        <dbReference type="Pfam" id="PF04542"/>
    </source>
</evidence>
<dbReference type="EMBL" id="CP121261">
    <property type="protein sequence ID" value="WFP11030.1"/>
    <property type="molecule type" value="Genomic_DNA"/>
</dbReference>
<dbReference type="Gene3D" id="1.10.10.10">
    <property type="entry name" value="Winged helix-like DNA-binding domain superfamily/Winged helix DNA-binding domain"/>
    <property type="match status" value="1"/>
</dbReference>
<dbReference type="InterPro" id="IPR039425">
    <property type="entry name" value="RNA_pol_sigma-70-like"/>
</dbReference>
<dbReference type="Gene3D" id="1.10.1740.10">
    <property type="match status" value="1"/>
</dbReference>
<gene>
    <name evidence="8" type="ORF">P8T11_04545</name>
</gene>
<dbReference type="NCBIfam" id="TIGR02937">
    <property type="entry name" value="sigma70-ECF"/>
    <property type="match status" value="1"/>
</dbReference>
<evidence type="ECO:0000259" key="7">
    <source>
        <dbReference type="Pfam" id="PF08281"/>
    </source>
</evidence>
<dbReference type="PANTHER" id="PTHR43133:SF63">
    <property type="entry name" value="RNA POLYMERASE SIGMA FACTOR FECI-RELATED"/>
    <property type="match status" value="1"/>
</dbReference>
<dbReference type="SUPFAM" id="SSF88659">
    <property type="entry name" value="Sigma3 and sigma4 domains of RNA polymerase sigma factors"/>
    <property type="match status" value="1"/>
</dbReference>
<evidence type="ECO:0000313" key="8">
    <source>
        <dbReference type="EMBL" id="WFP11030.1"/>
    </source>
</evidence>
<dbReference type="Pfam" id="PF04542">
    <property type="entry name" value="Sigma70_r2"/>
    <property type="match status" value="1"/>
</dbReference>
<reference evidence="8 9" key="1">
    <citation type="submission" date="2023-03" db="EMBL/GenBank/DDBJ databases">
        <title>Achromobacter spanius LIG8.</title>
        <authorList>
            <person name="Shrestha S."/>
        </authorList>
    </citation>
    <scope>NUCLEOTIDE SEQUENCE [LARGE SCALE GENOMIC DNA]</scope>
    <source>
        <strain evidence="8 9">LIG8</strain>
    </source>
</reference>
<dbReference type="SUPFAM" id="SSF88946">
    <property type="entry name" value="Sigma2 domain of RNA polymerase sigma factors"/>
    <property type="match status" value="1"/>
</dbReference>
<comment type="similarity">
    <text evidence="1">Belongs to the sigma-70 factor family. ECF subfamily.</text>
</comment>
<protein>
    <submittedName>
        <fullName evidence="8">Sigma-70 family RNA polymerase sigma factor</fullName>
    </submittedName>
</protein>
<evidence type="ECO:0000313" key="9">
    <source>
        <dbReference type="Proteomes" id="UP001214170"/>
    </source>
</evidence>
<dbReference type="InterPro" id="IPR013325">
    <property type="entry name" value="RNA_pol_sigma_r2"/>
</dbReference>
<dbReference type="PANTHER" id="PTHR43133">
    <property type="entry name" value="RNA POLYMERASE ECF-TYPE SIGMA FACTO"/>
    <property type="match status" value="1"/>
</dbReference>
<evidence type="ECO:0000256" key="5">
    <source>
        <dbReference type="SAM" id="MobiDB-lite"/>
    </source>
</evidence>
<evidence type="ECO:0000256" key="3">
    <source>
        <dbReference type="ARBA" id="ARBA00023082"/>
    </source>
</evidence>
<evidence type="ECO:0000256" key="4">
    <source>
        <dbReference type="ARBA" id="ARBA00023163"/>
    </source>
</evidence>
<feature type="domain" description="RNA polymerase sigma factor 70 region 4 type 2" evidence="7">
    <location>
        <begin position="105"/>
        <end position="157"/>
    </location>
</feature>
<keyword evidence="2" id="KW-0805">Transcription regulation</keyword>
<dbReference type="RefSeq" id="WP_268082448.1">
    <property type="nucleotide sequence ID" value="NZ_CP106885.1"/>
</dbReference>
<dbReference type="InterPro" id="IPR036388">
    <property type="entry name" value="WH-like_DNA-bd_sf"/>
</dbReference>
<dbReference type="InterPro" id="IPR014284">
    <property type="entry name" value="RNA_pol_sigma-70_dom"/>
</dbReference>
<name>A0ABY8H2E0_9BURK</name>
<proteinExistence type="inferred from homology"/>
<dbReference type="InterPro" id="IPR013324">
    <property type="entry name" value="RNA_pol_sigma_r3/r4-like"/>
</dbReference>
<organism evidence="8 9">
    <name type="scientific">Achromobacter spanius</name>
    <dbReference type="NCBI Taxonomy" id="217203"/>
    <lineage>
        <taxon>Bacteria</taxon>
        <taxon>Pseudomonadati</taxon>
        <taxon>Pseudomonadota</taxon>
        <taxon>Betaproteobacteria</taxon>
        <taxon>Burkholderiales</taxon>
        <taxon>Alcaligenaceae</taxon>
        <taxon>Achromobacter</taxon>
    </lineage>
</organism>
<dbReference type="InterPro" id="IPR013249">
    <property type="entry name" value="RNA_pol_sigma70_r4_t2"/>
</dbReference>
<feature type="region of interest" description="Disordered" evidence="5">
    <location>
        <begin position="171"/>
        <end position="196"/>
    </location>
</feature>
<sequence>MSQDFEHLYGNHHHWLLAWVNWRLGNAADAADLAHDAFVRLLTRPCHFDTPQQARSYLRKMANGMCVDLWRRRSLEQAWLDTLAKQPEPTVSSAEDQAMVLEALGEIDTMLRELPPKVAHAFVMAVACEMTDQEVADTLKVSARMVRKYVARAMLCCMKLEARLAAGLSDDTTNDLSHGQADRVADESITPSPATT</sequence>
<evidence type="ECO:0000256" key="2">
    <source>
        <dbReference type="ARBA" id="ARBA00023015"/>
    </source>
</evidence>
<keyword evidence="4" id="KW-0804">Transcription</keyword>
<keyword evidence="9" id="KW-1185">Reference proteome</keyword>
<dbReference type="Pfam" id="PF08281">
    <property type="entry name" value="Sigma70_r4_2"/>
    <property type="match status" value="1"/>
</dbReference>
<evidence type="ECO:0000256" key="1">
    <source>
        <dbReference type="ARBA" id="ARBA00010641"/>
    </source>
</evidence>